<dbReference type="InterPro" id="IPR036388">
    <property type="entry name" value="WH-like_DNA-bd_sf"/>
</dbReference>
<accession>A0ABW3VKD2</accession>
<reference evidence="7" key="1">
    <citation type="journal article" date="2019" name="Int. J. Syst. Evol. Microbiol.">
        <title>The Global Catalogue of Microorganisms (GCM) 10K type strain sequencing project: providing services to taxonomists for standard genome sequencing and annotation.</title>
        <authorList>
            <consortium name="The Broad Institute Genomics Platform"/>
            <consortium name="The Broad Institute Genome Sequencing Center for Infectious Disease"/>
            <person name="Wu L."/>
            <person name="Ma J."/>
        </authorList>
    </citation>
    <scope>NUCLEOTIDE SEQUENCE [LARGE SCALE GENOMIC DNA]</scope>
    <source>
        <strain evidence="7">CCUG 49018</strain>
    </source>
</reference>
<dbReference type="SUPFAM" id="SSF55781">
    <property type="entry name" value="GAF domain-like"/>
    <property type="match status" value="1"/>
</dbReference>
<dbReference type="InterPro" id="IPR005561">
    <property type="entry name" value="ANTAR"/>
</dbReference>
<proteinExistence type="predicted"/>
<dbReference type="SMART" id="SM01012">
    <property type="entry name" value="ANTAR"/>
    <property type="match status" value="1"/>
</dbReference>
<dbReference type="InterPro" id="IPR011006">
    <property type="entry name" value="CheY-like_superfamily"/>
</dbReference>
<keyword evidence="2" id="KW-0418">Kinase</keyword>
<keyword evidence="3" id="KW-0805">Transcription regulation</keyword>
<keyword evidence="1" id="KW-0808">Transferase</keyword>
<dbReference type="InterPro" id="IPR003018">
    <property type="entry name" value="GAF"/>
</dbReference>
<comment type="caution">
    <text evidence="6">The sequence shown here is derived from an EMBL/GenBank/DDBJ whole genome shotgun (WGS) entry which is preliminary data.</text>
</comment>
<evidence type="ECO:0000259" key="5">
    <source>
        <dbReference type="PROSITE" id="PS50921"/>
    </source>
</evidence>
<evidence type="ECO:0000256" key="2">
    <source>
        <dbReference type="ARBA" id="ARBA00022777"/>
    </source>
</evidence>
<dbReference type="RefSeq" id="WP_339121978.1">
    <property type="nucleotide sequence ID" value="NZ_BAABKS010000080.1"/>
</dbReference>
<dbReference type="SMART" id="SM00065">
    <property type="entry name" value="GAF"/>
    <property type="match status" value="1"/>
</dbReference>
<keyword evidence="4" id="KW-0804">Transcription</keyword>
<name>A0ABW3VKD2_9PSEU</name>
<dbReference type="PROSITE" id="PS50921">
    <property type="entry name" value="ANTAR"/>
    <property type="match status" value="1"/>
</dbReference>
<dbReference type="SUPFAM" id="SSF52172">
    <property type="entry name" value="CheY-like"/>
    <property type="match status" value="1"/>
</dbReference>
<keyword evidence="7" id="KW-1185">Reference proteome</keyword>
<dbReference type="Gene3D" id="1.10.10.10">
    <property type="entry name" value="Winged helix-like DNA-binding domain superfamily/Winged helix DNA-binding domain"/>
    <property type="match status" value="1"/>
</dbReference>
<organism evidence="6 7">
    <name type="scientific">Pseudonocardia benzenivorans</name>
    <dbReference type="NCBI Taxonomy" id="228005"/>
    <lineage>
        <taxon>Bacteria</taxon>
        <taxon>Bacillati</taxon>
        <taxon>Actinomycetota</taxon>
        <taxon>Actinomycetes</taxon>
        <taxon>Pseudonocardiales</taxon>
        <taxon>Pseudonocardiaceae</taxon>
        <taxon>Pseudonocardia</taxon>
    </lineage>
</organism>
<feature type="domain" description="ANTAR" evidence="5">
    <location>
        <begin position="267"/>
        <end position="328"/>
    </location>
</feature>
<evidence type="ECO:0000256" key="3">
    <source>
        <dbReference type="ARBA" id="ARBA00023015"/>
    </source>
</evidence>
<dbReference type="Pfam" id="PF01590">
    <property type="entry name" value="GAF"/>
    <property type="match status" value="1"/>
</dbReference>
<evidence type="ECO:0000256" key="1">
    <source>
        <dbReference type="ARBA" id="ARBA00022679"/>
    </source>
</evidence>
<dbReference type="Pfam" id="PF03861">
    <property type="entry name" value="ANTAR"/>
    <property type="match status" value="1"/>
</dbReference>
<protein>
    <submittedName>
        <fullName evidence="6">GAF and ANTAR domain-containing protein</fullName>
    </submittedName>
</protein>
<dbReference type="Gene3D" id="3.30.450.40">
    <property type="match status" value="1"/>
</dbReference>
<dbReference type="Proteomes" id="UP001597182">
    <property type="component" value="Unassembled WGS sequence"/>
</dbReference>
<dbReference type="InterPro" id="IPR029016">
    <property type="entry name" value="GAF-like_dom_sf"/>
</dbReference>
<evidence type="ECO:0000313" key="7">
    <source>
        <dbReference type="Proteomes" id="UP001597182"/>
    </source>
</evidence>
<dbReference type="EMBL" id="JBHTMB010000144">
    <property type="protein sequence ID" value="MFD1235093.1"/>
    <property type="molecule type" value="Genomic_DNA"/>
</dbReference>
<gene>
    <name evidence="6" type="ORF">ACFQ34_17520</name>
</gene>
<evidence type="ECO:0000256" key="4">
    <source>
        <dbReference type="ARBA" id="ARBA00023163"/>
    </source>
</evidence>
<evidence type="ECO:0000313" key="6">
    <source>
        <dbReference type="EMBL" id="MFD1235093.1"/>
    </source>
</evidence>
<sequence length="341" mass="35520">MTTGDPYDVHALAETLALVENTLALLDEQIDRRTGDGSVVGPTPAATENRNVRLAAARIARANAAELRRRASSLAEATAVLRERNSSSRAVAARLIAASRGKTDGRAGGARPLDLDRLAGRLVGATDIAEVLEPTLRVLRSLVPDGGAAGALVRTGKLIDVGATLGPRAEASLRTEVDTGRGPGTEAMRSGTVVALPDLLDARAGVRWPYYRDQVVGAGVRAVLALPLRGNQQRPAGALVLVSGTPGAFGPDVVEAGRSCAALAALALLKVQGAASATRAIATRDMIGQAKGLLMQQHGIDADEAFDRLIRASQERNVKLVAVADEVVRAHLAREFGRRTA</sequence>